<organism evidence="1 2">
    <name type="scientific">Ranatra chinensis</name>
    <dbReference type="NCBI Taxonomy" id="642074"/>
    <lineage>
        <taxon>Eukaryota</taxon>
        <taxon>Metazoa</taxon>
        <taxon>Ecdysozoa</taxon>
        <taxon>Arthropoda</taxon>
        <taxon>Hexapoda</taxon>
        <taxon>Insecta</taxon>
        <taxon>Pterygota</taxon>
        <taxon>Neoptera</taxon>
        <taxon>Paraneoptera</taxon>
        <taxon>Hemiptera</taxon>
        <taxon>Heteroptera</taxon>
        <taxon>Panheteroptera</taxon>
        <taxon>Nepomorpha</taxon>
        <taxon>Nepidae</taxon>
        <taxon>Ranatrinae</taxon>
        <taxon>Ranatra</taxon>
    </lineage>
</organism>
<evidence type="ECO:0000313" key="2">
    <source>
        <dbReference type="Proteomes" id="UP001558652"/>
    </source>
</evidence>
<keyword evidence="2" id="KW-1185">Reference proteome</keyword>
<dbReference type="Proteomes" id="UP001558652">
    <property type="component" value="Unassembled WGS sequence"/>
</dbReference>
<reference evidence="1 2" key="1">
    <citation type="submission" date="2024-07" db="EMBL/GenBank/DDBJ databases">
        <title>Chromosome-level genome assembly of the water stick insect Ranatra chinensis (Heteroptera: Nepidae).</title>
        <authorList>
            <person name="Liu X."/>
        </authorList>
    </citation>
    <scope>NUCLEOTIDE SEQUENCE [LARGE SCALE GENOMIC DNA]</scope>
    <source>
        <strain evidence="1">Cailab_2021Rc</strain>
        <tissue evidence="1">Muscle</tissue>
    </source>
</reference>
<gene>
    <name evidence="1" type="ORF">AAG570_004640</name>
</gene>
<sequence>MFYENKEQETTEIGDCDLTDTPKEKTLAANLKLGPDEYSMKAGVKVAGAGGSTVKYEPFLDYKAPQTGQPSKLVTRKGAKQTASTYSLTGAVNVKSEQEKTTYDLASLSLHTPKIVLTANGHILRKPEFLDTDLKITYDKENVAIKAKFDFSGHPDAIITLAIAPSEFPDFGINANWVLDVENDYETIDSVITVVHGPDPNSEDARITIKNYFHIKDDEQHQEFATKNAVTYPILNFGVKLNAEFKPHSLGYDIGGKFADYEGSSSLNAKWSMKAMMDYHYQFKNTKQKTAEIASQIRALAASVWPKDVGVYEGHTSSPAQYSSQTCFGAAIATNHAEPKTYSIEIESSHNLVEEDKSKFANKLEITPGGKYMLNADVIHKIDDDDIHLNVDAELHLPVEPSVCRMADRHAIGPGFDSLRGLFLLDMFRRLDAIFSGESPFLAGIKSDDNEASGLLKVSAGSKKYVDFTYNIKQTPHPSGKYNLLLPGFVKSNGDFVLSPSNFKSSSKIELSKYGRTMEAKADIKIAEPKYTGYFLVNWDTKKPDKTLKIETNSMFSHNEFDTKNTIIFENQKTQLNLKGKSTGTCEDGSQSGEVELILPNTRHVIGRFSRAMETEPGDNEGEIVVELIDYEKKGDQPTKLMLKLVGKHVDWQRNQFDGQAAATYTDKHGKDLAAHATLKKMPTSQSREKWTINGQYQVHGSLITTPLDIKFDSEVHSLWLEGKLNPDNSFPPLTYHVTSSAGEGRTLDAVGKLNGNILSNELTVKLPKGESPTLHTLKWTTNCNIVAPVDPAHHLKIKSNNVLAWNGDKFFKTNCDFTEEDTGAKIKLEWESDSFSKRTFTVSGHGIECEKAEDKCAYDFSFANDFDGKHADVTVKVDHDYGFNWANVHMLGTTFDAQKFDILVKNKEIKEGKGELTELVATIGQKKYTGNSHVEVLDGHILVDLSLEQPEGKSRFMWKHDKKGELHFANQLKVKWIGHGGGTLNSDHEMNLNSLNELLIDGTLDSAALGIDNLQIHVANGAQNAKGLKGAKGGSGKGISFYVKKAGKNLYSGNLSYNVKITDDHGSFEGSGNMKIGDKPYPLSVKANFAEKDDDQELKITASAGPFSLNGDYKKSKNEFKFQRTICRNGKNDCSTGLVHFYRKLDGEHKEHKIEVIADLSFWSEKIHDIKFLALTKETKTSHEENLDLVWSPTGKLKYHYHLAPRKMIALLEVPSRTLAYEVEVATPHTSKEHSSGRMDANFWWHKKADPNKKLSAQITWDYKDTKTLTTLSGDLQFTAPSLSRPLKAGGKLSIKEEVEDKVAIDGHADIDIFAEPSQAIKAALKINSHADEKNKKFLYNALLTARSPGLKMDMKYDHKFTLTSADSTLMSSEKFTYLDSAGQVRDSIFNVHITPQKLIVLLKFPDFVFLDFNGKIEKKTKGGSEEVTVLTANSNILGAKYRETLTVNPTPMYKYQLVFSKAGGEKILDATLGFKKGGELKVNFDKKKLIDMHIELTPDNYLKPKYTFDIENSEHFYNTVNAELAHISQLTENAAHQLVEKGATEMAYVFGSMARALPDTGPMVDALNKELEAIRAEIASDVYLKDVLGDL</sequence>
<protein>
    <submittedName>
        <fullName evidence="1">Uncharacterized protein</fullName>
    </submittedName>
</protein>
<dbReference type="EMBL" id="JBFDAA010000016">
    <property type="protein sequence ID" value="KAL1117314.1"/>
    <property type="molecule type" value="Genomic_DNA"/>
</dbReference>
<accession>A0ABD0YN98</accession>
<proteinExistence type="predicted"/>
<name>A0ABD0YN98_9HEMI</name>
<comment type="caution">
    <text evidence="1">The sequence shown here is derived from an EMBL/GenBank/DDBJ whole genome shotgun (WGS) entry which is preliminary data.</text>
</comment>
<evidence type="ECO:0000313" key="1">
    <source>
        <dbReference type="EMBL" id="KAL1117314.1"/>
    </source>
</evidence>